<evidence type="ECO:0000256" key="9">
    <source>
        <dbReference type="ARBA" id="ARBA00033194"/>
    </source>
</evidence>
<evidence type="ECO:0000256" key="2">
    <source>
        <dbReference type="ARBA" id="ARBA00004574"/>
    </source>
</evidence>
<organism evidence="14 15">
    <name type="scientific">Penicillium oxalicum (strain 114-2 / CGMCC 5302)</name>
    <name type="common">Penicillium decumbens</name>
    <dbReference type="NCBI Taxonomy" id="933388"/>
    <lineage>
        <taxon>Eukaryota</taxon>
        <taxon>Fungi</taxon>
        <taxon>Dikarya</taxon>
        <taxon>Ascomycota</taxon>
        <taxon>Pezizomycotina</taxon>
        <taxon>Eurotiomycetes</taxon>
        <taxon>Eurotiomycetidae</taxon>
        <taxon>Eurotiales</taxon>
        <taxon>Aspergillaceae</taxon>
        <taxon>Penicillium</taxon>
    </lineage>
</organism>
<evidence type="ECO:0000256" key="6">
    <source>
        <dbReference type="ARBA" id="ARBA00019973"/>
    </source>
</evidence>
<evidence type="ECO:0000256" key="1">
    <source>
        <dbReference type="ARBA" id="ARBA00003747"/>
    </source>
</evidence>
<evidence type="ECO:0000256" key="7">
    <source>
        <dbReference type="ARBA" id="ARBA00022895"/>
    </source>
</evidence>
<evidence type="ECO:0000259" key="13">
    <source>
        <dbReference type="PROSITE" id="PS50011"/>
    </source>
</evidence>
<dbReference type="InterPro" id="IPR011009">
    <property type="entry name" value="Kinase-like_dom_sf"/>
</dbReference>
<keyword evidence="7" id="KW-0779">Telomere</keyword>
<dbReference type="AlphaFoldDB" id="S7ZUQ3"/>
<dbReference type="GO" id="GO:0000781">
    <property type="term" value="C:chromosome, telomeric region"/>
    <property type="evidence" value="ECO:0007669"/>
    <property type="project" value="UniProtKB-SubCell"/>
</dbReference>
<proteinExistence type="predicted"/>
<gene>
    <name evidence="14" type="ORF">PDE_09409</name>
</gene>
<evidence type="ECO:0000313" key="14">
    <source>
        <dbReference type="EMBL" id="EPS34445.1"/>
    </source>
</evidence>
<dbReference type="Gene3D" id="1.10.510.10">
    <property type="entry name" value="Transferase(Phosphotransferase) domain 1"/>
    <property type="match status" value="1"/>
</dbReference>
<dbReference type="GO" id="GO:0004674">
    <property type="term" value="F:protein serine/threonine kinase activity"/>
    <property type="evidence" value="ECO:0007669"/>
    <property type="project" value="UniProtKB-EC"/>
</dbReference>
<dbReference type="InterPro" id="IPR008266">
    <property type="entry name" value="Tyr_kinase_AS"/>
</dbReference>
<comment type="function">
    <text evidence="1">Component of the EKC/KEOPS complex that is required for the formation of a threonylcarbamoyl group on adenosine at position 37 (t(6)A37) in tRNAs that read codons beginning with adenine. The complex is probably involved in the transfer of the threonylcarbamoyl moiety of threonylcarbamoyl-AMP (TC-AMP) to the N6 group of A37. BUD32 has ATPase activity in the context of the EKC/KEOPS complex and likely plays a supporting role to the catalytic subunit KAE1. The EKC/KEOPS complex also promotes both telomere uncapping and telomere elongation. The complex is required for efficient recruitment of transcriptional coactivators.</text>
</comment>
<dbReference type="GO" id="GO:0005524">
    <property type="term" value="F:ATP binding"/>
    <property type="evidence" value="ECO:0007669"/>
    <property type="project" value="InterPro"/>
</dbReference>
<protein>
    <recommendedName>
        <fullName evidence="6">EKC/KEOPS complex subunit BUD32</fullName>
        <ecNumber evidence="4">2.7.11.1</ecNumber>
    </recommendedName>
    <alternativeName>
        <fullName evidence="8 9">Atypical Serine/threonine protein kinase BUD32</fullName>
    </alternativeName>
    <alternativeName>
        <fullName evidence="5">EKC/KEOPS complex subunit bud32</fullName>
    </alternativeName>
</protein>
<evidence type="ECO:0000256" key="8">
    <source>
        <dbReference type="ARBA" id="ARBA00030980"/>
    </source>
</evidence>
<dbReference type="SUPFAM" id="SSF56112">
    <property type="entry name" value="Protein kinase-like (PK-like)"/>
    <property type="match status" value="1"/>
</dbReference>
<feature type="domain" description="Protein kinase" evidence="13">
    <location>
        <begin position="1"/>
        <end position="262"/>
    </location>
</feature>
<dbReference type="PANTHER" id="PTHR44167">
    <property type="entry name" value="OVARIAN-SPECIFIC SERINE/THREONINE-PROTEIN KINASE LOK-RELATED"/>
    <property type="match status" value="1"/>
</dbReference>
<dbReference type="EMBL" id="KB644415">
    <property type="protein sequence ID" value="EPS34445.1"/>
    <property type="molecule type" value="Genomic_DNA"/>
</dbReference>
<dbReference type="EC" id="2.7.11.1" evidence="4"/>
<dbReference type="Proteomes" id="UP000019376">
    <property type="component" value="Unassembled WGS sequence"/>
</dbReference>
<dbReference type="PhylomeDB" id="S7ZUQ3"/>
<comment type="catalytic activity">
    <reaction evidence="11">
        <text>L-seryl-[protein] + ATP = O-phospho-L-seryl-[protein] + ADP + H(+)</text>
        <dbReference type="Rhea" id="RHEA:17989"/>
        <dbReference type="Rhea" id="RHEA-COMP:9863"/>
        <dbReference type="Rhea" id="RHEA-COMP:11604"/>
        <dbReference type="ChEBI" id="CHEBI:15378"/>
        <dbReference type="ChEBI" id="CHEBI:29999"/>
        <dbReference type="ChEBI" id="CHEBI:30616"/>
        <dbReference type="ChEBI" id="CHEBI:83421"/>
        <dbReference type="ChEBI" id="CHEBI:456216"/>
        <dbReference type="EC" id="2.7.11.1"/>
    </reaction>
</comment>
<dbReference type="PROSITE" id="PS50011">
    <property type="entry name" value="PROTEIN_KINASE_DOM"/>
    <property type="match status" value="1"/>
</dbReference>
<dbReference type="GO" id="GO:0044773">
    <property type="term" value="P:mitotic DNA damage checkpoint signaling"/>
    <property type="evidence" value="ECO:0007669"/>
    <property type="project" value="TreeGrafter"/>
</dbReference>
<reference evidence="14 15" key="1">
    <citation type="journal article" date="2013" name="PLoS ONE">
        <title>Genomic and secretomic analyses reveal unique features of the lignocellulolytic enzyme system of Penicillium decumbens.</title>
        <authorList>
            <person name="Liu G."/>
            <person name="Zhang L."/>
            <person name="Wei X."/>
            <person name="Zou G."/>
            <person name="Qin Y."/>
            <person name="Ma L."/>
            <person name="Li J."/>
            <person name="Zheng H."/>
            <person name="Wang S."/>
            <person name="Wang C."/>
            <person name="Xun L."/>
            <person name="Zhao G.-P."/>
            <person name="Zhou Z."/>
            <person name="Qu Y."/>
        </authorList>
    </citation>
    <scope>NUCLEOTIDE SEQUENCE [LARGE SCALE GENOMIC DNA]</scope>
    <source>
        <strain evidence="15">114-2 / CGMCC 5302</strain>
    </source>
</reference>
<dbReference type="InterPro" id="IPR000719">
    <property type="entry name" value="Prot_kinase_dom"/>
</dbReference>
<evidence type="ECO:0000256" key="12">
    <source>
        <dbReference type="SAM" id="MobiDB-lite"/>
    </source>
</evidence>
<evidence type="ECO:0000256" key="3">
    <source>
        <dbReference type="ARBA" id="ARBA00011534"/>
    </source>
</evidence>
<comment type="subunit">
    <text evidence="3">Component of the EKC/KEOPS complex composed of at least BUD32, CGI121, GON7, KAE1 and PCC1; the whole complex dimerizes.</text>
</comment>
<evidence type="ECO:0000256" key="5">
    <source>
        <dbReference type="ARBA" id="ARBA00013948"/>
    </source>
</evidence>
<sequence length="262" mass="30033">MPNKKNTPYYLYIINGDPLLIEPDGVASFIALGATGAVFQDNNGQHIESISELCIDREKFIYQTLPKSPYILDCLDIEAKGLRFQYYQLGNPRDYLQSNEIDDNIRDRWIRNAIDAVAFLHAYGVIHADISPRNFLVADDLWIKLCGFAGSVIGDLQPLVEDEEWYRISPLSPRTSKTDLFALGCPIYEISTGSRPYDEIKDIDEVKSLYSARIFPDADGPKHQSIIYKFWTSQYSEPSQLRRDFSRNESSERCQETPVTLW</sequence>
<feature type="compositionally biased region" description="Basic and acidic residues" evidence="12">
    <location>
        <begin position="242"/>
        <end position="255"/>
    </location>
</feature>
<evidence type="ECO:0000256" key="11">
    <source>
        <dbReference type="ARBA" id="ARBA00048679"/>
    </source>
</evidence>
<dbReference type="SMART" id="SM00220">
    <property type="entry name" value="S_TKc"/>
    <property type="match status" value="1"/>
</dbReference>
<dbReference type="eggNOG" id="KOG0192">
    <property type="taxonomic scope" value="Eukaryota"/>
</dbReference>
<dbReference type="GO" id="GO:0005634">
    <property type="term" value="C:nucleus"/>
    <property type="evidence" value="ECO:0007669"/>
    <property type="project" value="TreeGrafter"/>
</dbReference>
<comment type="catalytic activity">
    <reaction evidence="10">
        <text>L-threonyl-[protein] + ATP = O-phospho-L-threonyl-[protein] + ADP + H(+)</text>
        <dbReference type="Rhea" id="RHEA:46608"/>
        <dbReference type="Rhea" id="RHEA-COMP:11060"/>
        <dbReference type="Rhea" id="RHEA-COMP:11605"/>
        <dbReference type="ChEBI" id="CHEBI:15378"/>
        <dbReference type="ChEBI" id="CHEBI:30013"/>
        <dbReference type="ChEBI" id="CHEBI:30616"/>
        <dbReference type="ChEBI" id="CHEBI:61977"/>
        <dbReference type="ChEBI" id="CHEBI:456216"/>
        <dbReference type="EC" id="2.7.11.1"/>
    </reaction>
</comment>
<keyword evidence="7" id="KW-0158">Chromosome</keyword>
<dbReference type="STRING" id="933388.S7ZUQ3"/>
<comment type="subcellular location">
    <subcellularLocation>
        <location evidence="2">Chromosome</location>
        <location evidence="2">Telomere</location>
    </subcellularLocation>
</comment>
<evidence type="ECO:0000256" key="10">
    <source>
        <dbReference type="ARBA" id="ARBA00047899"/>
    </source>
</evidence>
<keyword evidence="15" id="KW-1185">Reference proteome</keyword>
<dbReference type="OrthoDB" id="1668230at2759"/>
<name>S7ZUQ3_PENO1</name>
<evidence type="ECO:0000256" key="4">
    <source>
        <dbReference type="ARBA" id="ARBA00012513"/>
    </source>
</evidence>
<dbReference type="Pfam" id="PF00069">
    <property type="entry name" value="Pkinase"/>
    <property type="match status" value="1"/>
</dbReference>
<dbReference type="HOGENOM" id="CLU_000288_31_2_1"/>
<dbReference type="PANTHER" id="PTHR44167:SF24">
    <property type="entry name" value="SERINE_THREONINE-PROTEIN KINASE CHK2"/>
    <property type="match status" value="1"/>
</dbReference>
<dbReference type="PROSITE" id="PS00109">
    <property type="entry name" value="PROTEIN_KINASE_TYR"/>
    <property type="match status" value="1"/>
</dbReference>
<accession>S7ZUQ3</accession>
<feature type="region of interest" description="Disordered" evidence="12">
    <location>
        <begin position="242"/>
        <end position="262"/>
    </location>
</feature>
<evidence type="ECO:0000313" key="15">
    <source>
        <dbReference type="Proteomes" id="UP000019376"/>
    </source>
</evidence>